<dbReference type="SUPFAM" id="SSF48452">
    <property type="entry name" value="TPR-like"/>
    <property type="match status" value="1"/>
</dbReference>
<dbReference type="PANTHER" id="PTHR46183:SF16">
    <property type="entry name" value="PROTEIN PHOX3"/>
    <property type="match status" value="1"/>
</dbReference>
<sequence length="732" mass="82756">MGKKKKQVGETSEDGGNQGQDQGQVGESSSTNEYESDPASSISMSQELKDEGNKLFQRRDLRGALVKYEKALKLLPRNHADVSYLRSNMAACYMQMGRSQYPRAIRECDLALEVTPRYSKALLKRARCYEALNRLDLALKDVNAVVETDPNNATALEISEKVKIALEKKGLRVNGSVIELPPDYVEPINVVPQENVVKEKGRKKKSNKQEEKAPDNKIVEKQDKKESAEDKADDIVVEKKTNKSKKKKAKDKVEEKKDDIKEVIEVKSNDRTDDLPKKAVKFVFGEDIRCAQLPAHCSFLQLRETIYDRFPGLGPILVKYRDHEGDLVTITCDDELRWAETGSESSIRLYIIAAAPEQDQFFERLKVKVGKKAVVVDVPDESCEVKPKKIVGSSCIEDWIVQFAKLFKNHLGFESERYPDFHDLGMKFYSEALEETVTCNEAQDLFNMAGDKFQEMSALALFHWGNVLASRARKKVYLTDDFSKENICERILSCYEWAKGEFSDAGEKYVAAIKIKPDFYEAFLALGQQQFEQAKLSWYHALSSNVDLQTWSSTEVLQLYNDAEDNIEKGMQIFEASGGKKYLSKAFSSKNARRHLQYMGLHVLAKNISSEEVATQQANMKALINLLWGTMLYERSIVEFKIGSPSWNETLGVAAEKFELAGASSSDISSTLKDHCSNNAAADGPGFNIDIIVQAWSDINETKRWKRVIPSFRLEPLLRRRASNLDQASELP</sequence>
<feature type="region of interest" description="Disordered" evidence="5">
    <location>
        <begin position="1"/>
        <end position="48"/>
    </location>
</feature>
<dbReference type="PROSITE" id="PS50005">
    <property type="entry name" value="TPR"/>
    <property type="match status" value="2"/>
</dbReference>
<dbReference type="InterPro" id="IPR000270">
    <property type="entry name" value="PB1_dom"/>
</dbReference>
<keyword evidence="8" id="KW-1185">Reference proteome</keyword>
<accession>A0A445AVT9</accession>
<evidence type="ECO:0000256" key="2">
    <source>
        <dbReference type="ARBA" id="ARBA00022737"/>
    </source>
</evidence>
<dbReference type="PANTHER" id="PTHR46183">
    <property type="entry name" value="PROTEIN CLMP1"/>
    <property type="match status" value="1"/>
</dbReference>
<evidence type="ECO:0000259" key="6">
    <source>
        <dbReference type="PROSITE" id="PS51745"/>
    </source>
</evidence>
<dbReference type="Pfam" id="PF00564">
    <property type="entry name" value="PB1"/>
    <property type="match status" value="1"/>
</dbReference>
<name>A0A445AVT9_ARAHY</name>
<organism evidence="7 8">
    <name type="scientific">Arachis hypogaea</name>
    <name type="common">Peanut</name>
    <dbReference type="NCBI Taxonomy" id="3818"/>
    <lineage>
        <taxon>Eukaryota</taxon>
        <taxon>Viridiplantae</taxon>
        <taxon>Streptophyta</taxon>
        <taxon>Embryophyta</taxon>
        <taxon>Tracheophyta</taxon>
        <taxon>Spermatophyta</taxon>
        <taxon>Magnoliopsida</taxon>
        <taxon>eudicotyledons</taxon>
        <taxon>Gunneridae</taxon>
        <taxon>Pentapetalae</taxon>
        <taxon>rosids</taxon>
        <taxon>fabids</taxon>
        <taxon>Fabales</taxon>
        <taxon>Fabaceae</taxon>
        <taxon>Papilionoideae</taxon>
        <taxon>50 kb inversion clade</taxon>
        <taxon>dalbergioids sensu lato</taxon>
        <taxon>Dalbergieae</taxon>
        <taxon>Pterocarpus clade</taxon>
        <taxon>Arachis</taxon>
    </lineage>
</organism>
<proteinExistence type="predicted"/>
<dbReference type="Proteomes" id="UP000289738">
    <property type="component" value="Chromosome B01"/>
</dbReference>
<feature type="compositionally biased region" description="Polar residues" evidence="5">
    <location>
        <begin position="25"/>
        <end position="46"/>
    </location>
</feature>
<keyword evidence="3 4" id="KW-0802">TPR repeat</keyword>
<dbReference type="CDD" id="cd05992">
    <property type="entry name" value="PB1"/>
    <property type="match status" value="1"/>
</dbReference>
<dbReference type="InterPro" id="IPR053793">
    <property type="entry name" value="PB1-like"/>
</dbReference>
<dbReference type="Gene3D" id="1.25.40.10">
    <property type="entry name" value="Tetratricopeptide repeat domain"/>
    <property type="match status" value="1"/>
</dbReference>
<feature type="repeat" description="TPR" evidence="4">
    <location>
        <begin position="45"/>
        <end position="78"/>
    </location>
</feature>
<dbReference type="InterPro" id="IPR044517">
    <property type="entry name" value="PHOX1-4"/>
</dbReference>
<dbReference type="SMART" id="SM00666">
    <property type="entry name" value="PB1"/>
    <property type="match status" value="1"/>
</dbReference>
<protein>
    <recommendedName>
        <fullName evidence="6">PB1 domain-containing protein</fullName>
    </recommendedName>
</protein>
<dbReference type="InterPro" id="IPR011990">
    <property type="entry name" value="TPR-like_helical_dom_sf"/>
</dbReference>
<dbReference type="EMBL" id="SDMP01000011">
    <property type="protein sequence ID" value="RYR30531.1"/>
    <property type="molecule type" value="Genomic_DNA"/>
</dbReference>
<evidence type="ECO:0000256" key="3">
    <source>
        <dbReference type="ARBA" id="ARBA00022803"/>
    </source>
</evidence>
<gene>
    <name evidence="7" type="ORF">Ahy_B01g055285</name>
</gene>
<dbReference type="PROSITE" id="PS51745">
    <property type="entry name" value="PB1"/>
    <property type="match status" value="1"/>
</dbReference>
<dbReference type="SMART" id="SM00028">
    <property type="entry name" value="TPR"/>
    <property type="match status" value="3"/>
</dbReference>
<dbReference type="AlphaFoldDB" id="A0A445AVT9"/>
<dbReference type="SUPFAM" id="SSF54277">
    <property type="entry name" value="CAD &amp; PB1 domains"/>
    <property type="match status" value="1"/>
</dbReference>
<dbReference type="EMBL" id="SDMP01000011">
    <property type="protein sequence ID" value="RYR30530.1"/>
    <property type="molecule type" value="Genomic_DNA"/>
</dbReference>
<feature type="repeat" description="TPR" evidence="4">
    <location>
        <begin position="119"/>
        <end position="152"/>
    </location>
</feature>
<dbReference type="SMR" id="A0A445AVT9"/>
<evidence type="ECO:0000313" key="7">
    <source>
        <dbReference type="EMBL" id="RYR30531.1"/>
    </source>
</evidence>
<feature type="compositionally biased region" description="Basic and acidic residues" evidence="5">
    <location>
        <begin position="207"/>
        <end position="232"/>
    </location>
</feature>
<comment type="subunit">
    <text evidence="1">Homodimers and heterodimers.</text>
</comment>
<dbReference type="STRING" id="3818.A0A445AVT9"/>
<keyword evidence="2" id="KW-0677">Repeat</keyword>
<feature type="region of interest" description="Disordered" evidence="5">
    <location>
        <begin position="197"/>
        <end position="232"/>
    </location>
</feature>
<evidence type="ECO:0000256" key="5">
    <source>
        <dbReference type="SAM" id="MobiDB-lite"/>
    </source>
</evidence>
<comment type="caution">
    <text evidence="7">The sequence shown here is derived from an EMBL/GenBank/DDBJ whole genome shotgun (WGS) entry which is preliminary data.</text>
</comment>
<reference evidence="7 8" key="1">
    <citation type="submission" date="2019-01" db="EMBL/GenBank/DDBJ databases">
        <title>Sequencing of cultivated peanut Arachis hypogaea provides insights into genome evolution and oil improvement.</title>
        <authorList>
            <person name="Chen X."/>
        </authorList>
    </citation>
    <scope>NUCLEOTIDE SEQUENCE [LARGE SCALE GENOMIC DNA]</scope>
    <source>
        <strain evidence="8">cv. Fuhuasheng</strain>
        <strain evidence="7">GDAAS-fuhuasheng2018</strain>
        <tissue evidence="7">Leaves</tissue>
    </source>
</reference>
<evidence type="ECO:0000256" key="4">
    <source>
        <dbReference type="PROSITE-ProRule" id="PRU00339"/>
    </source>
</evidence>
<evidence type="ECO:0000313" key="8">
    <source>
        <dbReference type="Proteomes" id="UP000289738"/>
    </source>
</evidence>
<dbReference type="Gramene" id="arahy.Tifrunner.gnm2.ann2.Ah11g461000.1">
    <property type="protein sequence ID" value="arahy.Tifrunner.gnm2.ann2.Ah11g461000.1-CDS"/>
    <property type="gene ID" value="arahy.Tifrunner.gnm2.ann2.Ah11g461000"/>
</dbReference>
<dbReference type="OrthoDB" id="2942533at2759"/>
<dbReference type="Gene3D" id="3.10.20.90">
    <property type="entry name" value="Phosphatidylinositol 3-kinase Catalytic Subunit, Chain A, domain 1"/>
    <property type="match status" value="1"/>
</dbReference>
<dbReference type="InterPro" id="IPR019734">
    <property type="entry name" value="TPR_rpt"/>
</dbReference>
<feature type="domain" description="PB1" evidence="6">
    <location>
        <begin position="277"/>
        <end position="354"/>
    </location>
</feature>
<evidence type="ECO:0000256" key="1">
    <source>
        <dbReference type="ARBA" id="ARBA00011726"/>
    </source>
</evidence>